<sequence length="79" mass="8891">MIERHPKCLSKTCSSIGKCSVVWKVFHCTVYDKSQTNVNLHAHVRGVLPCSADHKSVVARPMKYFIAAKMILAIHHALF</sequence>
<gene>
    <name evidence="1" type="ORF">JG688_00004981</name>
</gene>
<evidence type="ECO:0000313" key="2">
    <source>
        <dbReference type="Proteomes" id="UP000709295"/>
    </source>
</evidence>
<keyword evidence="2" id="KW-1185">Reference proteome</keyword>
<proteinExistence type="predicted"/>
<accession>A0A8J5J8R8</accession>
<organism evidence="1 2">
    <name type="scientific">Phytophthora aleatoria</name>
    <dbReference type="NCBI Taxonomy" id="2496075"/>
    <lineage>
        <taxon>Eukaryota</taxon>
        <taxon>Sar</taxon>
        <taxon>Stramenopiles</taxon>
        <taxon>Oomycota</taxon>
        <taxon>Peronosporomycetes</taxon>
        <taxon>Peronosporales</taxon>
        <taxon>Peronosporaceae</taxon>
        <taxon>Phytophthora</taxon>
    </lineage>
</organism>
<dbReference type="EMBL" id="JAENGY010000188">
    <property type="protein sequence ID" value="KAG6970217.1"/>
    <property type="molecule type" value="Genomic_DNA"/>
</dbReference>
<name>A0A8J5J8R8_9STRA</name>
<protein>
    <submittedName>
        <fullName evidence="1">Uncharacterized protein</fullName>
    </submittedName>
</protein>
<evidence type="ECO:0000313" key="1">
    <source>
        <dbReference type="EMBL" id="KAG6970217.1"/>
    </source>
</evidence>
<reference evidence="1" key="1">
    <citation type="submission" date="2021-01" db="EMBL/GenBank/DDBJ databases">
        <title>Phytophthora aleatoria, a newly-described species from Pinus radiata is distinct from Phytophthora cactorum isolates based on comparative genomics.</title>
        <authorList>
            <person name="Mcdougal R."/>
            <person name="Panda P."/>
            <person name="Williams N."/>
            <person name="Studholme D.J."/>
        </authorList>
    </citation>
    <scope>NUCLEOTIDE SEQUENCE</scope>
    <source>
        <strain evidence="1">NZFS 4037</strain>
    </source>
</reference>
<dbReference type="AlphaFoldDB" id="A0A8J5J8R8"/>
<dbReference type="Proteomes" id="UP000709295">
    <property type="component" value="Unassembled WGS sequence"/>
</dbReference>
<comment type="caution">
    <text evidence="1">The sequence shown here is derived from an EMBL/GenBank/DDBJ whole genome shotgun (WGS) entry which is preliminary data.</text>
</comment>